<feature type="chain" id="PRO_5008621419" description="DUF4374 domain-containing protein" evidence="1">
    <location>
        <begin position="19"/>
        <end position="357"/>
    </location>
</feature>
<dbReference type="EMBL" id="MAYH01000001">
    <property type="protein sequence ID" value="OCA76939.1"/>
    <property type="molecule type" value="Genomic_DNA"/>
</dbReference>
<keyword evidence="3" id="KW-1185">Reference proteome</keyword>
<keyword evidence="1" id="KW-0732">Signal</keyword>
<evidence type="ECO:0008006" key="4">
    <source>
        <dbReference type="Google" id="ProtNLM"/>
    </source>
</evidence>
<name>A0A1B8ZZB2_9FLAO</name>
<feature type="signal peptide" evidence="1">
    <location>
        <begin position="1"/>
        <end position="18"/>
    </location>
</feature>
<dbReference type="RefSeq" id="WP_065392696.1">
    <property type="nucleotide sequence ID" value="NZ_MAYH01000001.1"/>
</dbReference>
<dbReference type="Proteomes" id="UP000092651">
    <property type="component" value="Unassembled WGS sequence"/>
</dbReference>
<dbReference type="OrthoDB" id="948245at2"/>
<comment type="caution">
    <text evidence="2">The sequence shown here is derived from an EMBL/GenBank/DDBJ whole genome shotgun (WGS) entry which is preliminary data.</text>
</comment>
<dbReference type="AlphaFoldDB" id="A0A1B8ZZB2"/>
<reference evidence="2 3" key="1">
    <citation type="submission" date="2016-07" db="EMBL/GenBank/DDBJ databases">
        <authorList>
            <person name="Jeong J.-J."/>
            <person name="Kim D.W."/>
            <person name="Sang M.K."/>
            <person name="Choi I.-G."/>
            <person name="Kim K.D."/>
        </authorList>
    </citation>
    <scope>NUCLEOTIDE SEQUENCE [LARGE SCALE GENOMIC DNA]</scope>
    <source>
        <strain evidence="2 3">UTM-3</strain>
    </source>
</reference>
<proteinExistence type="predicted"/>
<evidence type="ECO:0000313" key="2">
    <source>
        <dbReference type="EMBL" id="OCA76939.1"/>
    </source>
</evidence>
<gene>
    <name evidence="2" type="ORF">BBI01_00290</name>
</gene>
<evidence type="ECO:0000256" key="1">
    <source>
        <dbReference type="SAM" id="SignalP"/>
    </source>
</evidence>
<accession>A0A1B8ZZB2</accession>
<evidence type="ECO:0000313" key="3">
    <source>
        <dbReference type="Proteomes" id="UP000092651"/>
    </source>
</evidence>
<sequence>MKTQILAFLTLLFLCASCSDDNSDPLEKKTASYDVYLGGTDNYKACYWKNGQQTFVPGGENLNGIQIVVDNNDIYLLATNIEPITQAKEWYFWKNGVKHNVAEYLNVEPNTATDNDKLFLASQIKVNNGDVYFSGVIRHYNPSTGQNTYQHCYWKNGVKTILDSHANAILSGGLEVFNNDVYVASRKNFQYNNPTMPSWDFGYYKNNTFHVVSNSLMFQNFIKNSSNSSEFYLSTRNPNPSYFSQYIYTVKDIISGNDIQIPANIIQSGITDMHTEGTDKYYIGKDFYFKNNTLVQMNNSNGFNTISHFAVKDQNIYTTRLHSSMSSVKFYINDVEAQSLPDISKGCFNSIFVVKNN</sequence>
<protein>
    <recommendedName>
        <fullName evidence="4">DUF4374 domain-containing protein</fullName>
    </recommendedName>
</protein>
<organism evidence="2 3">
    <name type="scientific">Chryseobacterium artocarpi</name>
    <dbReference type="NCBI Taxonomy" id="1414727"/>
    <lineage>
        <taxon>Bacteria</taxon>
        <taxon>Pseudomonadati</taxon>
        <taxon>Bacteroidota</taxon>
        <taxon>Flavobacteriia</taxon>
        <taxon>Flavobacteriales</taxon>
        <taxon>Weeksellaceae</taxon>
        <taxon>Chryseobacterium group</taxon>
        <taxon>Chryseobacterium</taxon>
    </lineage>
</organism>